<accession>A0A7W4VEB0</accession>
<dbReference type="EMBL" id="JACHWF010000006">
    <property type="protein sequence ID" value="MBB3010037.1"/>
    <property type="molecule type" value="Genomic_DNA"/>
</dbReference>
<keyword evidence="1" id="KW-0472">Membrane</keyword>
<sequence length="112" mass="12550">MDLQVGDRVEVASLEGRRNVFTLPVTAIVDDLLGLGAFVERRALSRHLGESAAINGVHLRIDTRMAEPMYRRLKRLPAIGSVIVRSAVLASIGNTLWACRKKRSWRQALCRR</sequence>
<keyword evidence="1" id="KW-1133">Transmembrane helix</keyword>
<keyword evidence="3" id="KW-1185">Reference proteome</keyword>
<evidence type="ECO:0000313" key="2">
    <source>
        <dbReference type="EMBL" id="MBB3010037.1"/>
    </source>
</evidence>
<protein>
    <submittedName>
        <fullName evidence="2">Uncharacterized protein</fullName>
    </submittedName>
</protein>
<evidence type="ECO:0000256" key="1">
    <source>
        <dbReference type="SAM" id="Phobius"/>
    </source>
</evidence>
<proteinExistence type="predicted"/>
<keyword evidence="1" id="KW-0812">Transmembrane</keyword>
<evidence type="ECO:0000313" key="3">
    <source>
        <dbReference type="Proteomes" id="UP000578036"/>
    </source>
</evidence>
<feature type="transmembrane region" description="Helical" evidence="1">
    <location>
        <begin position="78"/>
        <end position="99"/>
    </location>
</feature>
<gene>
    <name evidence="2" type="ORF">FHX61_004713</name>
</gene>
<dbReference type="Proteomes" id="UP000578036">
    <property type="component" value="Unassembled WGS sequence"/>
</dbReference>
<organism evidence="2 3">
    <name type="scientific">Cupriavidus alkaliphilus</name>
    <dbReference type="NCBI Taxonomy" id="942866"/>
    <lineage>
        <taxon>Bacteria</taxon>
        <taxon>Pseudomonadati</taxon>
        <taxon>Pseudomonadota</taxon>
        <taxon>Betaproteobacteria</taxon>
        <taxon>Burkholderiales</taxon>
        <taxon>Burkholderiaceae</taxon>
        <taxon>Cupriavidus</taxon>
    </lineage>
</organism>
<dbReference type="AlphaFoldDB" id="A0A7W4VEB0"/>
<name>A0A7W4VEB0_9BURK</name>
<comment type="caution">
    <text evidence="2">The sequence shown here is derived from an EMBL/GenBank/DDBJ whole genome shotgun (WGS) entry which is preliminary data.</text>
</comment>
<reference evidence="2 3" key="1">
    <citation type="submission" date="2020-08" db="EMBL/GenBank/DDBJ databases">
        <title>Genomic Encyclopedia of Type Strains, Phase IV (KMG-V): Genome sequencing to study the core and pangenomes of soil and plant-associated prokaryotes.</title>
        <authorList>
            <person name="Whitman W."/>
        </authorList>
    </citation>
    <scope>NUCLEOTIDE SEQUENCE [LARGE SCALE GENOMIC DNA]</scope>
    <source>
        <strain evidence="2 3">SLV-2362</strain>
    </source>
</reference>